<keyword evidence="1" id="KW-0812">Transmembrane</keyword>
<keyword evidence="3" id="KW-1185">Reference proteome</keyword>
<organism evidence="2 3">
    <name type="scientific">Staphylococcus simulans UMC-CNS-990</name>
    <dbReference type="NCBI Taxonomy" id="1405498"/>
    <lineage>
        <taxon>Bacteria</taxon>
        <taxon>Bacillati</taxon>
        <taxon>Bacillota</taxon>
        <taxon>Bacilli</taxon>
        <taxon>Bacillales</taxon>
        <taxon>Staphylococcaceae</taxon>
        <taxon>Staphylococcus</taxon>
    </lineage>
</organism>
<protein>
    <submittedName>
        <fullName evidence="2">Uncharacterized protein</fullName>
    </submittedName>
</protein>
<gene>
    <name evidence="2" type="ORF">SSIM_06320</name>
</gene>
<comment type="caution">
    <text evidence="2">The sequence shown here is derived from an EMBL/GenBank/DDBJ whole genome shotgun (WGS) entry which is preliminary data.</text>
</comment>
<accession>A0ABN0PEA1</accession>
<evidence type="ECO:0000313" key="3">
    <source>
        <dbReference type="Proteomes" id="UP000017131"/>
    </source>
</evidence>
<feature type="transmembrane region" description="Helical" evidence="1">
    <location>
        <begin position="28"/>
        <end position="45"/>
    </location>
</feature>
<reference evidence="2 3" key="1">
    <citation type="journal article" date="2013" name="Genome Announc.">
        <title>Draft Genome Sequence of Staphylococcus simulans UMC-CNS-990, Isolated from a Case of Chronic Bovine Mastitis.</title>
        <authorList>
            <person name="Calcutt M.J."/>
            <person name="Foecking M.F."/>
            <person name="Hsieh H.Y."/>
            <person name="Perry J."/>
            <person name="Stewart G.C."/>
            <person name="Middleton J.R."/>
        </authorList>
    </citation>
    <scope>NUCLEOTIDE SEQUENCE [LARGE SCALE GENOMIC DNA]</scope>
    <source>
        <strain evidence="2 3">UMC-CNS-990</strain>
    </source>
</reference>
<evidence type="ECO:0000256" key="1">
    <source>
        <dbReference type="SAM" id="Phobius"/>
    </source>
</evidence>
<dbReference type="EMBL" id="AXDY01000004">
    <property type="protein sequence ID" value="ERS93811.1"/>
    <property type="molecule type" value="Genomic_DNA"/>
</dbReference>
<evidence type="ECO:0000313" key="2">
    <source>
        <dbReference type="EMBL" id="ERS93811.1"/>
    </source>
</evidence>
<proteinExistence type="predicted"/>
<keyword evidence="1" id="KW-1133">Transmembrane helix</keyword>
<keyword evidence="1" id="KW-0472">Membrane</keyword>
<name>A0ABN0PEA1_STASI</name>
<dbReference type="Proteomes" id="UP000017131">
    <property type="component" value="Unassembled WGS sequence"/>
</dbReference>
<sequence length="53" mass="5938">MNITKLVVITVIIGVILAVNYKLDIFEPISLILGAACIMVFNIVMKRFKSKDK</sequence>